<gene>
    <name evidence="2" type="ORF">UCRPC4_g06789</name>
</gene>
<sequence length="176" mass="19593">MFEREAGNAHGKTSPESFPIPEQNIQISTTDLEAHFRAILSRLNTTSSRLEPLVHRKPESLDQASDSSIANLELSFTISLTLKADADRPVSVLDREERKWIAAEAETETETETEPQASAQPDSESDSPSPNKADNDTKSEPNPKSKTKIKTTAIRKLEIGELRMQVFVEEGEAKFR</sequence>
<feature type="compositionally biased region" description="Polar residues" evidence="1">
    <location>
        <begin position="115"/>
        <end position="132"/>
    </location>
</feature>
<organism evidence="2 3">
    <name type="scientific">Phaeomoniella chlamydospora</name>
    <name type="common">Phaeoacremonium chlamydosporum</name>
    <dbReference type="NCBI Taxonomy" id="158046"/>
    <lineage>
        <taxon>Eukaryota</taxon>
        <taxon>Fungi</taxon>
        <taxon>Dikarya</taxon>
        <taxon>Ascomycota</taxon>
        <taxon>Pezizomycotina</taxon>
        <taxon>Eurotiomycetes</taxon>
        <taxon>Chaetothyriomycetidae</taxon>
        <taxon>Phaeomoniellales</taxon>
        <taxon>Phaeomoniellaceae</taxon>
        <taxon>Phaeomoniella</taxon>
    </lineage>
</organism>
<protein>
    <submittedName>
        <fullName evidence="2">Putative mitotic spindle checkpoint protein</fullName>
    </submittedName>
</protein>
<dbReference type="AlphaFoldDB" id="A0A0G2DUM2"/>
<dbReference type="Gene3D" id="3.30.900.10">
    <property type="entry name" value="HORMA domain"/>
    <property type="match status" value="1"/>
</dbReference>
<comment type="caution">
    <text evidence="2">The sequence shown here is derived from an EMBL/GenBank/DDBJ whole genome shotgun (WGS) entry which is preliminary data.</text>
</comment>
<dbReference type="InterPro" id="IPR036570">
    <property type="entry name" value="HORMA_dom_sf"/>
</dbReference>
<keyword evidence="3" id="KW-1185">Reference proteome</keyword>
<dbReference type="EMBL" id="LCWF01000231">
    <property type="protein sequence ID" value="KKY14334.1"/>
    <property type="molecule type" value="Genomic_DNA"/>
</dbReference>
<feature type="region of interest" description="Disordered" evidence="1">
    <location>
        <begin position="1"/>
        <end position="23"/>
    </location>
</feature>
<proteinExistence type="predicted"/>
<feature type="region of interest" description="Disordered" evidence="1">
    <location>
        <begin position="101"/>
        <end position="151"/>
    </location>
</feature>
<evidence type="ECO:0000313" key="2">
    <source>
        <dbReference type="EMBL" id="KKY14334.1"/>
    </source>
</evidence>
<reference evidence="2 3" key="1">
    <citation type="submission" date="2015-05" db="EMBL/GenBank/DDBJ databases">
        <title>Distinctive expansion of gene families associated with plant cell wall degradation and secondary metabolism in the genomes of grapevine trunk pathogens.</title>
        <authorList>
            <person name="Lawrence D.P."/>
            <person name="Travadon R."/>
            <person name="Rolshausen P.E."/>
            <person name="Baumgartner K."/>
        </authorList>
    </citation>
    <scope>NUCLEOTIDE SEQUENCE [LARGE SCALE GENOMIC DNA]</scope>
    <source>
        <strain evidence="2">UCRPC4</strain>
    </source>
</reference>
<dbReference type="Proteomes" id="UP000053317">
    <property type="component" value="Unassembled WGS sequence"/>
</dbReference>
<accession>A0A0G2DUM2</accession>
<reference evidence="2 3" key="2">
    <citation type="submission" date="2015-05" db="EMBL/GenBank/DDBJ databases">
        <authorList>
            <person name="Morales-Cruz A."/>
            <person name="Amrine K.C."/>
            <person name="Cantu D."/>
        </authorList>
    </citation>
    <scope>NUCLEOTIDE SEQUENCE [LARGE SCALE GENOMIC DNA]</scope>
    <source>
        <strain evidence="2">UCRPC4</strain>
    </source>
</reference>
<dbReference type="OrthoDB" id="21254at2759"/>
<evidence type="ECO:0000256" key="1">
    <source>
        <dbReference type="SAM" id="MobiDB-lite"/>
    </source>
</evidence>
<evidence type="ECO:0000313" key="3">
    <source>
        <dbReference type="Proteomes" id="UP000053317"/>
    </source>
</evidence>
<name>A0A0G2DUM2_PHACM</name>
<feature type="compositionally biased region" description="Basic and acidic residues" evidence="1">
    <location>
        <begin position="133"/>
        <end position="143"/>
    </location>
</feature>